<protein>
    <submittedName>
        <fullName evidence="2">Glycosyltransferase</fullName>
        <ecNumber evidence="2">2.4.-.-</ecNumber>
    </submittedName>
</protein>
<proteinExistence type="predicted"/>
<keyword evidence="2" id="KW-0328">Glycosyltransferase</keyword>
<dbReference type="PANTHER" id="PTHR43179">
    <property type="entry name" value="RHAMNOSYLTRANSFERASE WBBL"/>
    <property type="match status" value="1"/>
</dbReference>
<keyword evidence="2" id="KW-0808">Transferase</keyword>
<accession>A0ABW4L3H5</accession>
<name>A0ABW4L3H5_9MICO</name>
<dbReference type="RefSeq" id="WP_388003523.1">
    <property type="nucleotide sequence ID" value="NZ_JBHUEE010000002.1"/>
</dbReference>
<dbReference type="Proteomes" id="UP001597277">
    <property type="component" value="Unassembled WGS sequence"/>
</dbReference>
<dbReference type="SUPFAM" id="SSF53448">
    <property type="entry name" value="Nucleotide-diphospho-sugar transferases"/>
    <property type="match status" value="1"/>
</dbReference>
<dbReference type="InterPro" id="IPR001173">
    <property type="entry name" value="Glyco_trans_2-like"/>
</dbReference>
<evidence type="ECO:0000313" key="2">
    <source>
        <dbReference type="EMBL" id="MFD1717388.1"/>
    </source>
</evidence>
<feature type="domain" description="Glycosyltransferase 2-like" evidence="1">
    <location>
        <begin position="7"/>
        <end position="127"/>
    </location>
</feature>
<dbReference type="GO" id="GO:0016757">
    <property type="term" value="F:glycosyltransferase activity"/>
    <property type="evidence" value="ECO:0007669"/>
    <property type="project" value="UniProtKB-KW"/>
</dbReference>
<dbReference type="PANTHER" id="PTHR43179:SF7">
    <property type="entry name" value="RHAMNOSYLTRANSFERASE WBBL"/>
    <property type="match status" value="1"/>
</dbReference>
<gene>
    <name evidence="2" type="ORF">ACFSE6_06055</name>
</gene>
<dbReference type="EC" id="2.4.-.-" evidence="2"/>
<reference evidence="3" key="1">
    <citation type="journal article" date="2019" name="Int. J. Syst. Evol. Microbiol.">
        <title>The Global Catalogue of Microorganisms (GCM) 10K type strain sequencing project: providing services to taxonomists for standard genome sequencing and annotation.</title>
        <authorList>
            <consortium name="The Broad Institute Genomics Platform"/>
            <consortium name="The Broad Institute Genome Sequencing Center for Infectious Disease"/>
            <person name="Wu L."/>
            <person name="Ma J."/>
        </authorList>
    </citation>
    <scope>NUCLEOTIDE SEQUENCE [LARGE SCALE GENOMIC DNA]</scope>
    <source>
        <strain evidence="3">JCM 17130</strain>
    </source>
</reference>
<comment type="caution">
    <text evidence="2">The sequence shown here is derived from an EMBL/GenBank/DDBJ whole genome shotgun (WGS) entry which is preliminary data.</text>
</comment>
<organism evidence="2 3">
    <name type="scientific">Georgenia deserti</name>
    <dbReference type="NCBI Taxonomy" id="2093781"/>
    <lineage>
        <taxon>Bacteria</taxon>
        <taxon>Bacillati</taxon>
        <taxon>Actinomycetota</taxon>
        <taxon>Actinomycetes</taxon>
        <taxon>Micrococcales</taxon>
        <taxon>Bogoriellaceae</taxon>
        <taxon>Georgenia</taxon>
    </lineage>
</organism>
<dbReference type="EMBL" id="JBHUEE010000002">
    <property type="protein sequence ID" value="MFD1717388.1"/>
    <property type="molecule type" value="Genomic_DNA"/>
</dbReference>
<dbReference type="InterPro" id="IPR029044">
    <property type="entry name" value="Nucleotide-diphossugar_trans"/>
</dbReference>
<sequence>MTSPRWSLITVTYNSAEALRRFEVGRGVGDDVEWIIVDNASVDDSVDVGRSYGARIIELRENRGFSRANNVGLAAASGRYVGFVNPDLAVRGADLPRIAAHLDRGREHLVVPQLLGPDGRDQPNGRGVPTVVRKVRNRSASPSTGYRVVAEPGEDRYVAWAMGAAVFGLRGTFEALAGWDERFFVYYEDHDLGLRAWRRGVPVVLHGGIRWVHGWARETTELRVRPWMLEIQGAWKFYTRYPHLLLHHKLHARRDPEFRFAVGRRTTEFV</sequence>
<dbReference type="Gene3D" id="3.90.550.10">
    <property type="entry name" value="Spore Coat Polysaccharide Biosynthesis Protein SpsA, Chain A"/>
    <property type="match status" value="1"/>
</dbReference>
<evidence type="ECO:0000313" key="3">
    <source>
        <dbReference type="Proteomes" id="UP001597277"/>
    </source>
</evidence>
<keyword evidence="3" id="KW-1185">Reference proteome</keyword>
<evidence type="ECO:0000259" key="1">
    <source>
        <dbReference type="Pfam" id="PF00535"/>
    </source>
</evidence>
<dbReference type="Pfam" id="PF00535">
    <property type="entry name" value="Glycos_transf_2"/>
    <property type="match status" value="1"/>
</dbReference>